<gene>
    <name evidence="2" type="ORF">K470DRAFT_258598</name>
</gene>
<protein>
    <recommendedName>
        <fullName evidence="4">Required for respiratory growth protein 8, mitochondrial</fullName>
    </recommendedName>
</protein>
<dbReference type="EMBL" id="MU005989">
    <property type="protein sequence ID" value="KAF2859746.1"/>
    <property type="molecule type" value="Genomic_DNA"/>
</dbReference>
<evidence type="ECO:0008006" key="4">
    <source>
        <dbReference type="Google" id="ProtNLM"/>
    </source>
</evidence>
<proteinExistence type="predicted"/>
<accession>A0A6A7BWM2</accession>
<evidence type="ECO:0000256" key="1">
    <source>
        <dbReference type="SAM" id="MobiDB-lite"/>
    </source>
</evidence>
<sequence>MFRKCIDGSVHFAKQIHPIEQPTIRSSDGLSILRPRSNGKPPLPLPPIMDPIALEARGRYTKSKARQESKTNLRVAGATIANSNNAQLSNAGDATDLENNPYAQALASPIRQCRLSGARVPRFFLVPLAVVDGKRFVPCSSNGGLMKEYANSPRKGRPGSSHILCSRSVITGVNRKTAPNLVTQRLLAASHTKKKLWECDSLEVQALEVLRGDVLRALRRALFGRRPLVVRSRDDWDRLDRKRLGVLLGLDNEAGVIEIEGAEMSGVAVQFIGGLMGSGEVEEVLDQSEWRMELKGVKWIAFPKRKSTRQLLYAIMRLEGFLKR</sequence>
<evidence type="ECO:0000313" key="3">
    <source>
        <dbReference type="Proteomes" id="UP000799421"/>
    </source>
</evidence>
<organism evidence="2 3">
    <name type="scientific">Piedraia hortae CBS 480.64</name>
    <dbReference type="NCBI Taxonomy" id="1314780"/>
    <lineage>
        <taxon>Eukaryota</taxon>
        <taxon>Fungi</taxon>
        <taxon>Dikarya</taxon>
        <taxon>Ascomycota</taxon>
        <taxon>Pezizomycotina</taxon>
        <taxon>Dothideomycetes</taxon>
        <taxon>Dothideomycetidae</taxon>
        <taxon>Capnodiales</taxon>
        <taxon>Piedraiaceae</taxon>
        <taxon>Piedraia</taxon>
    </lineage>
</organism>
<dbReference type="AlphaFoldDB" id="A0A6A7BWM2"/>
<evidence type="ECO:0000313" key="2">
    <source>
        <dbReference type="EMBL" id="KAF2859746.1"/>
    </source>
</evidence>
<reference evidence="2" key="1">
    <citation type="journal article" date="2020" name="Stud. Mycol.">
        <title>101 Dothideomycetes genomes: a test case for predicting lifestyles and emergence of pathogens.</title>
        <authorList>
            <person name="Haridas S."/>
            <person name="Albert R."/>
            <person name="Binder M."/>
            <person name="Bloem J."/>
            <person name="Labutti K."/>
            <person name="Salamov A."/>
            <person name="Andreopoulos B."/>
            <person name="Baker S."/>
            <person name="Barry K."/>
            <person name="Bills G."/>
            <person name="Bluhm B."/>
            <person name="Cannon C."/>
            <person name="Castanera R."/>
            <person name="Culley D."/>
            <person name="Daum C."/>
            <person name="Ezra D."/>
            <person name="Gonzalez J."/>
            <person name="Henrissat B."/>
            <person name="Kuo A."/>
            <person name="Liang C."/>
            <person name="Lipzen A."/>
            <person name="Lutzoni F."/>
            <person name="Magnuson J."/>
            <person name="Mondo S."/>
            <person name="Nolan M."/>
            <person name="Ohm R."/>
            <person name="Pangilinan J."/>
            <person name="Park H.-J."/>
            <person name="Ramirez L."/>
            <person name="Alfaro M."/>
            <person name="Sun H."/>
            <person name="Tritt A."/>
            <person name="Yoshinaga Y."/>
            <person name="Zwiers L.-H."/>
            <person name="Turgeon B."/>
            <person name="Goodwin S."/>
            <person name="Spatafora J."/>
            <person name="Crous P."/>
            <person name="Grigoriev I."/>
        </authorList>
    </citation>
    <scope>NUCLEOTIDE SEQUENCE</scope>
    <source>
        <strain evidence="2">CBS 480.64</strain>
    </source>
</reference>
<feature type="region of interest" description="Disordered" evidence="1">
    <location>
        <begin position="27"/>
        <end position="48"/>
    </location>
</feature>
<name>A0A6A7BWM2_9PEZI</name>
<dbReference type="Proteomes" id="UP000799421">
    <property type="component" value="Unassembled WGS sequence"/>
</dbReference>
<dbReference type="OrthoDB" id="3363286at2759"/>
<keyword evidence="3" id="KW-1185">Reference proteome</keyword>